<dbReference type="InterPro" id="IPR014721">
    <property type="entry name" value="Ribsml_uS5_D2-typ_fold_subgr"/>
</dbReference>
<dbReference type="GO" id="GO:0032300">
    <property type="term" value="C:mismatch repair complex"/>
    <property type="evidence" value="ECO:0007669"/>
    <property type="project" value="InterPro"/>
</dbReference>
<feature type="compositionally biased region" description="Polar residues" evidence="6">
    <location>
        <begin position="399"/>
        <end position="411"/>
    </location>
</feature>
<dbReference type="SUPFAM" id="SSF118116">
    <property type="entry name" value="DNA mismatch repair protein MutL"/>
    <property type="match status" value="1"/>
</dbReference>
<comment type="function">
    <text evidence="5">This protein is involved in the repair of mismatches in DNA. It is required for dam-dependent methyl-directed DNA mismatch repair. May act as a 'molecular matchmaker', a protein that promotes the formation of a stable complex between two or more DNA-binding proteins in an ATP-dependent manner without itself being part of a final effector complex.</text>
</comment>
<dbReference type="InterPro" id="IPR020568">
    <property type="entry name" value="Ribosomal_Su5_D2-typ_SF"/>
</dbReference>
<dbReference type="Proteomes" id="UP000516305">
    <property type="component" value="Chromosome"/>
</dbReference>
<comment type="similarity">
    <text evidence="1 5">Belongs to the DNA mismatch repair MutL/HexB family.</text>
</comment>
<dbReference type="KEGG" id="chyd:H4K34_01945"/>
<dbReference type="SMART" id="SM01340">
    <property type="entry name" value="DNA_mis_repair"/>
    <property type="match status" value="1"/>
</dbReference>
<dbReference type="AlphaFoldDB" id="A0A7H0VFY1"/>
<dbReference type="RefSeq" id="WP_210759156.1">
    <property type="nucleotide sequence ID" value="NZ_CP060139.1"/>
</dbReference>
<dbReference type="PROSITE" id="PS00058">
    <property type="entry name" value="DNA_MISMATCH_REPAIR_1"/>
    <property type="match status" value="1"/>
</dbReference>
<dbReference type="InterPro" id="IPR014762">
    <property type="entry name" value="DNA_mismatch_repair_CS"/>
</dbReference>
<evidence type="ECO:0000313" key="9">
    <source>
        <dbReference type="EMBL" id="QNR24629.1"/>
    </source>
</evidence>
<evidence type="ECO:0000259" key="8">
    <source>
        <dbReference type="SMART" id="SM01340"/>
    </source>
</evidence>
<dbReference type="SUPFAM" id="SSF55874">
    <property type="entry name" value="ATPase domain of HSP90 chaperone/DNA topoisomerase II/histidine kinase"/>
    <property type="match status" value="1"/>
</dbReference>
<dbReference type="GO" id="GO:0006298">
    <property type="term" value="P:mismatch repair"/>
    <property type="evidence" value="ECO:0007669"/>
    <property type="project" value="UniProtKB-UniRule"/>
</dbReference>
<dbReference type="GO" id="GO:0030983">
    <property type="term" value="F:mismatched DNA binding"/>
    <property type="evidence" value="ECO:0007669"/>
    <property type="project" value="InterPro"/>
</dbReference>
<dbReference type="InterPro" id="IPR020667">
    <property type="entry name" value="DNA_mismatch_repair_MutL"/>
</dbReference>
<dbReference type="InterPro" id="IPR042120">
    <property type="entry name" value="MutL_C_dimsub"/>
</dbReference>
<keyword evidence="10" id="KW-1185">Reference proteome</keyword>
<proteinExistence type="inferred from homology"/>
<dbReference type="SUPFAM" id="SSF54211">
    <property type="entry name" value="Ribosomal protein S5 domain 2-like"/>
    <property type="match status" value="1"/>
</dbReference>
<dbReference type="InterPro" id="IPR037198">
    <property type="entry name" value="MutL_C_sf"/>
</dbReference>
<evidence type="ECO:0000256" key="2">
    <source>
        <dbReference type="ARBA" id="ARBA00021975"/>
    </source>
</evidence>
<keyword evidence="9" id="KW-0255">Endonuclease</keyword>
<keyword evidence="9" id="KW-0540">Nuclease</keyword>
<dbReference type="InterPro" id="IPR038973">
    <property type="entry name" value="MutL/Mlh/Pms-like"/>
</dbReference>
<dbReference type="GO" id="GO:0140664">
    <property type="term" value="F:ATP-dependent DNA damage sensor activity"/>
    <property type="evidence" value="ECO:0007669"/>
    <property type="project" value="InterPro"/>
</dbReference>
<evidence type="ECO:0000256" key="4">
    <source>
        <dbReference type="ARBA" id="ARBA00023204"/>
    </source>
</evidence>
<feature type="domain" description="DNA mismatch repair protein S5" evidence="8">
    <location>
        <begin position="209"/>
        <end position="327"/>
    </location>
</feature>
<dbReference type="InterPro" id="IPR002099">
    <property type="entry name" value="MutL/Mlh/PMS"/>
</dbReference>
<evidence type="ECO:0000313" key="10">
    <source>
        <dbReference type="Proteomes" id="UP000516305"/>
    </source>
</evidence>
<dbReference type="GO" id="GO:0016887">
    <property type="term" value="F:ATP hydrolysis activity"/>
    <property type="evidence" value="ECO:0007669"/>
    <property type="project" value="InterPro"/>
</dbReference>
<dbReference type="GO" id="GO:0005524">
    <property type="term" value="F:ATP binding"/>
    <property type="evidence" value="ECO:0007669"/>
    <property type="project" value="InterPro"/>
</dbReference>
<dbReference type="EMBL" id="CP060139">
    <property type="protein sequence ID" value="QNR24629.1"/>
    <property type="molecule type" value="Genomic_DNA"/>
</dbReference>
<dbReference type="InterPro" id="IPR014790">
    <property type="entry name" value="MutL_C"/>
</dbReference>
<dbReference type="InterPro" id="IPR036890">
    <property type="entry name" value="HATPase_C_sf"/>
</dbReference>
<reference evidence="9 10" key="1">
    <citation type="submission" date="2020-08" db="EMBL/GenBank/DDBJ databases">
        <title>Croceimicrobium hydrocarbonivorans gen. nov., sp. nov., a novel marine bacterium isolated from a bacterial consortium that degrades polyethylene terephthalate.</title>
        <authorList>
            <person name="Liu R."/>
        </authorList>
    </citation>
    <scope>NUCLEOTIDE SEQUENCE [LARGE SCALE GENOMIC DNA]</scope>
    <source>
        <strain evidence="9 10">A20-9</strain>
    </source>
</reference>
<protein>
    <recommendedName>
        <fullName evidence="2 5">DNA mismatch repair protein MutL</fullName>
    </recommendedName>
</protein>
<dbReference type="GO" id="GO:0004519">
    <property type="term" value="F:endonuclease activity"/>
    <property type="evidence" value="ECO:0007669"/>
    <property type="project" value="UniProtKB-KW"/>
</dbReference>
<dbReference type="CDD" id="cd16926">
    <property type="entry name" value="HATPase_MutL-MLH-PMS-like"/>
    <property type="match status" value="1"/>
</dbReference>
<gene>
    <name evidence="5 9" type="primary">mutL</name>
    <name evidence="9" type="ORF">H4K34_01945</name>
</gene>
<dbReference type="NCBIfam" id="TIGR00585">
    <property type="entry name" value="mutl"/>
    <property type="match status" value="1"/>
</dbReference>
<dbReference type="CDD" id="cd00782">
    <property type="entry name" value="MutL_Trans"/>
    <property type="match status" value="1"/>
</dbReference>
<dbReference type="PANTHER" id="PTHR10073">
    <property type="entry name" value="DNA MISMATCH REPAIR PROTEIN MLH, PMS, MUTL"/>
    <property type="match status" value="1"/>
</dbReference>
<evidence type="ECO:0000259" key="7">
    <source>
        <dbReference type="SMART" id="SM00853"/>
    </source>
</evidence>
<feature type="region of interest" description="Disordered" evidence="6">
    <location>
        <begin position="338"/>
        <end position="411"/>
    </location>
</feature>
<feature type="domain" description="MutL C-terminal dimerisation" evidence="7">
    <location>
        <begin position="439"/>
        <end position="580"/>
    </location>
</feature>
<dbReference type="InterPro" id="IPR013507">
    <property type="entry name" value="DNA_mismatch_S5_2-like"/>
</dbReference>
<dbReference type="SMART" id="SM00853">
    <property type="entry name" value="MutL_C"/>
    <property type="match status" value="1"/>
</dbReference>
<evidence type="ECO:0000256" key="1">
    <source>
        <dbReference type="ARBA" id="ARBA00006082"/>
    </source>
</evidence>
<evidence type="ECO:0000256" key="3">
    <source>
        <dbReference type="ARBA" id="ARBA00022763"/>
    </source>
</evidence>
<dbReference type="HAMAP" id="MF_00149">
    <property type="entry name" value="DNA_mis_repair"/>
    <property type="match status" value="1"/>
</dbReference>
<sequence>MADIIRLLPDNVANQIAAGEVVQRPASVVKELLENSVDADASEVHLVVSESGKTLIQVSDNGKGMSETDARMALERHATSKIQKAEDIFSILTKGFRGEALASIAAVAKLNMRTRLRGSELGTELKVAANEIESQEFCQCPEGTTIKVQNLFYNIPARRNFLKSNQVELRHIIDEFERVAMAHPEVAFSFEHNNSELFHLEPSTLRQRIVNIFGKRYNEKLVPVSEDTELVKLEGFVGKPEFAKKSRGEQFFFVNHRYIRNPYLHKAVQKAFEGLLLDDSHPSYFLFMELDPARIDVNIHPTKTEIKFEDERVIHSIIRTAVKHSLGQYNIAPSLDFEHDQQYAPPPPTHKNVEAPGIYIDPNFNPFDKKPDSSARSGSSALSSNSGSSSFGGSGYSNPRPTSRESQQWESLLSQIPEIPEEAEQSELIPAEGLNKVAYIQVGRKYLLKAHGEGLMLIHQARAHQRIIFEKMMASLANQQVAAQQLLFPVQVSFSAGDFSQIKELLPTLREMGFDLDEFGQKELIVHGIPLFLENPDLDQILHQLLEEAKDYNSHSKEELQEKMAAEMAKVAALKVGTVLEPQAMAHLVDELFGCSSPYISPEGRPTIINLALNDLDKTFT</sequence>
<dbReference type="Pfam" id="PF13589">
    <property type="entry name" value="HATPase_c_3"/>
    <property type="match status" value="1"/>
</dbReference>
<accession>A0A7H0VFY1</accession>
<dbReference type="InterPro" id="IPR042121">
    <property type="entry name" value="MutL_C_regsub"/>
</dbReference>
<keyword evidence="9" id="KW-0378">Hydrolase</keyword>
<keyword evidence="3 5" id="KW-0227">DNA damage</keyword>
<dbReference type="Gene3D" id="3.30.1540.20">
    <property type="entry name" value="MutL, C-terminal domain, dimerisation subdomain"/>
    <property type="match status" value="1"/>
</dbReference>
<dbReference type="FunFam" id="3.30.565.10:FF:000003">
    <property type="entry name" value="DNA mismatch repair endonuclease MutL"/>
    <property type="match status" value="1"/>
</dbReference>
<dbReference type="Gene3D" id="3.30.230.10">
    <property type="match status" value="1"/>
</dbReference>
<dbReference type="PANTHER" id="PTHR10073:SF12">
    <property type="entry name" value="DNA MISMATCH REPAIR PROTEIN MLH1"/>
    <property type="match status" value="1"/>
</dbReference>
<feature type="compositionally biased region" description="Low complexity" evidence="6">
    <location>
        <begin position="374"/>
        <end position="389"/>
    </location>
</feature>
<dbReference type="Gene3D" id="3.30.1370.100">
    <property type="entry name" value="MutL, C-terminal domain, regulatory subdomain"/>
    <property type="match status" value="1"/>
</dbReference>
<name>A0A7H0VFY1_9FLAO</name>
<evidence type="ECO:0000256" key="6">
    <source>
        <dbReference type="SAM" id="MobiDB-lite"/>
    </source>
</evidence>
<dbReference type="Pfam" id="PF08676">
    <property type="entry name" value="MutL_C"/>
    <property type="match status" value="1"/>
</dbReference>
<organism evidence="9 10">
    <name type="scientific">Croceimicrobium hydrocarbonivorans</name>
    <dbReference type="NCBI Taxonomy" id="2761580"/>
    <lineage>
        <taxon>Bacteria</taxon>
        <taxon>Pseudomonadati</taxon>
        <taxon>Bacteroidota</taxon>
        <taxon>Flavobacteriia</taxon>
        <taxon>Flavobacteriales</taxon>
        <taxon>Owenweeksiaceae</taxon>
        <taxon>Croceimicrobium</taxon>
    </lineage>
</organism>
<keyword evidence="4 5" id="KW-0234">DNA repair</keyword>
<dbReference type="Pfam" id="PF01119">
    <property type="entry name" value="DNA_mis_repair"/>
    <property type="match status" value="1"/>
</dbReference>
<dbReference type="Gene3D" id="3.30.565.10">
    <property type="entry name" value="Histidine kinase-like ATPase, C-terminal domain"/>
    <property type="match status" value="1"/>
</dbReference>
<evidence type="ECO:0000256" key="5">
    <source>
        <dbReference type="HAMAP-Rule" id="MF_00149"/>
    </source>
</evidence>